<keyword evidence="1" id="KW-0472">Membrane</keyword>
<accession>A0A5J6SQJ1</accession>
<organism evidence="2 3">
    <name type="scientific">Psychrobacillus glaciei</name>
    <dbReference type="NCBI Taxonomy" id="2283160"/>
    <lineage>
        <taxon>Bacteria</taxon>
        <taxon>Bacillati</taxon>
        <taxon>Bacillota</taxon>
        <taxon>Bacilli</taxon>
        <taxon>Bacillales</taxon>
        <taxon>Bacillaceae</taxon>
        <taxon>Psychrobacillus</taxon>
    </lineage>
</organism>
<keyword evidence="3" id="KW-1185">Reference proteome</keyword>
<feature type="transmembrane region" description="Helical" evidence="1">
    <location>
        <begin position="31"/>
        <end position="49"/>
    </location>
</feature>
<dbReference type="KEGG" id="psyo:PB01_16195"/>
<dbReference type="OrthoDB" id="2645840at2"/>
<gene>
    <name evidence="2" type="ORF">PB01_16195</name>
</gene>
<keyword evidence="1" id="KW-0812">Transmembrane</keyword>
<dbReference type="Proteomes" id="UP000325517">
    <property type="component" value="Chromosome"/>
</dbReference>
<dbReference type="RefSeq" id="WP_151701111.1">
    <property type="nucleotide sequence ID" value="NZ_CP031223.1"/>
</dbReference>
<reference evidence="2 3" key="1">
    <citation type="submission" date="2018-07" db="EMBL/GenBank/DDBJ databases">
        <title>Complete genome sequence of Psychrobacillus sp. PB01, isolated from iceberg, and comparative genome analysis of Psychrobacillus strains.</title>
        <authorList>
            <person name="Lee P.C."/>
        </authorList>
    </citation>
    <scope>NUCLEOTIDE SEQUENCE [LARGE SCALE GENOMIC DNA]</scope>
    <source>
        <strain evidence="2 3">PB01</strain>
    </source>
</reference>
<evidence type="ECO:0000313" key="2">
    <source>
        <dbReference type="EMBL" id="QFG00226.1"/>
    </source>
</evidence>
<name>A0A5J6SQJ1_9BACI</name>
<dbReference type="AlphaFoldDB" id="A0A5J6SQJ1"/>
<evidence type="ECO:0000313" key="3">
    <source>
        <dbReference type="Proteomes" id="UP000325517"/>
    </source>
</evidence>
<keyword evidence="1" id="KW-1133">Transmembrane helix</keyword>
<proteinExistence type="predicted"/>
<dbReference type="EMBL" id="CP031223">
    <property type="protein sequence ID" value="QFG00226.1"/>
    <property type="molecule type" value="Genomic_DNA"/>
</dbReference>
<protein>
    <submittedName>
        <fullName evidence="2">Uncharacterized protein</fullName>
    </submittedName>
</protein>
<feature type="transmembrane region" description="Helical" evidence="1">
    <location>
        <begin position="61"/>
        <end position="81"/>
    </location>
</feature>
<evidence type="ECO:0000256" key="1">
    <source>
        <dbReference type="SAM" id="Phobius"/>
    </source>
</evidence>
<sequence length="141" mass="16633">MKKISNYIVDILLILAPFIYGYLVNTLILPFYPFTMQLVFFIFWFFVGIRFSKWNISKWKSFLIGNSLWLISFVLFIWQFILLDDVARNINIAVLVQNCMLPFVYGAAKLLPFIHNGTIIMFNAYIFMLIAFSIGFFVKKK</sequence>
<feature type="transmembrane region" description="Helical" evidence="1">
    <location>
        <begin position="119"/>
        <end position="138"/>
    </location>
</feature>
<feature type="transmembrane region" description="Helical" evidence="1">
    <location>
        <begin position="7"/>
        <end position="25"/>
    </location>
</feature>